<gene>
    <name evidence="9" type="ORF">F0L74_32185</name>
</gene>
<dbReference type="Proteomes" id="UP000324611">
    <property type="component" value="Unassembled WGS sequence"/>
</dbReference>
<dbReference type="Pfam" id="PF12704">
    <property type="entry name" value="MacB_PCD"/>
    <property type="match status" value="2"/>
</dbReference>
<proteinExistence type="predicted"/>
<dbReference type="AlphaFoldDB" id="A0A5B2VQX8"/>
<evidence type="ECO:0000256" key="5">
    <source>
        <dbReference type="ARBA" id="ARBA00023136"/>
    </source>
</evidence>
<keyword evidence="2" id="KW-1003">Cell membrane</keyword>
<feature type="domain" description="ABC3 transporter permease C-terminal" evidence="7">
    <location>
        <begin position="305"/>
        <end position="419"/>
    </location>
</feature>
<dbReference type="PANTHER" id="PTHR30572">
    <property type="entry name" value="MEMBRANE COMPONENT OF TRANSPORTER-RELATED"/>
    <property type="match status" value="1"/>
</dbReference>
<feature type="transmembrane region" description="Helical" evidence="6">
    <location>
        <begin position="442"/>
        <end position="462"/>
    </location>
</feature>
<feature type="transmembrane region" description="Helical" evidence="6">
    <location>
        <begin position="691"/>
        <end position="715"/>
    </location>
</feature>
<dbReference type="InterPro" id="IPR025857">
    <property type="entry name" value="MacB_PCD"/>
</dbReference>
<dbReference type="GO" id="GO:0005886">
    <property type="term" value="C:plasma membrane"/>
    <property type="evidence" value="ECO:0007669"/>
    <property type="project" value="UniProtKB-SubCell"/>
</dbReference>
<feature type="transmembrane region" description="Helical" evidence="6">
    <location>
        <begin position="743"/>
        <end position="762"/>
    </location>
</feature>
<keyword evidence="10" id="KW-1185">Reference proteome</keyword>
<feature type="transmembrane region" description="Helical" evidence="6">
    <location>
        <begin position="383"/>
        <end position="404"/>
    </location>
</feature>
<dbReference type="Pfam" id="PF02687">
    <property type="entry name" value="FtsX"/>
    <property type="match status" value="2"/>
</dbReference>
<keyword evidence="4 6" id="KW-1133">Transmembrane helix</keyword>
<evidence type="ECO:0000259" key="8">
    <source>
        <dbReference type="Pfam" id="PF12704"/>
    </source>
</evidence>
<reference evidence="9 10" key="2">
    <citation type="submission" date="2019-09" db="EMBL/GenBank/DDBJ databases">
        <authorList>
            <person name="Jin C."/>
        </authorList>
    </citation>
    <scope>NUCLEOTIDE SEQUENCE [LARGE SCALE GENOMIC DNA]</scope>
    <source>
        <strain evidence="9 10">BN140078</strain>
    </source>
</reference>
<evidence type="ECO:0000256" key="3">
    <source>
        <dbReference type="ARBA" id="ARBA00022692"/>
    </source>
</evidence>
<keyword evidence="3 6" id="KW-0812">Transmembrane</keyword>
<organism evidence="9 10">
    <name type="scientific">Chitinophaga agrisoli</name>
    <dbReference type="NCBI Taxonomy" id="2607653"/>
    <lineage>
        <taxon>Bacteria</taxon>
        <taxon>Pseudomonadati</taxon>
        <taxon>Bacteroidota</taxon>
        <taxon>Chitinophagia</taxon>
        <taxon>Chitinophagales</taxon>
        <taxon>Chitinophagaceae</taxon>
        <taxon>Chitinophaga</taxon>
    </lineage>
</organism>
<protein>
    <submittedName>
        <fullName evidence="9">FtsX-like permease family protein</fullName>
    </submittedName>
</protein>
<name>A0A5B2VQX8_9BACT</name>
<reference evidence="9 10" key="1">
    <citation type="submission" date="2019-09" db="EMBL/GenBank/DDBJ databases">
        <title>Chitinophaga ginsengihumi sp. nov., isolated from soil of ginseng rhizosphere.</title>
        <authorList>
            <person name="Lee J."/>
        </authorList>
    </citation>
    <scope>NUCLEOTIDE SEQUENCE [LARGE SCALE GENOMIC DNA]</scope>
    <source>
        <strain evidence="9 10">BN140078</strain>
    </source>
</reference>
<feature type="domain" description="MacB-like periplasmic core" evidence="8">
    <location>
        <begin position="41"/>
        <end position="260"/>
    </location>
</feature>
<sequence length="814" mass="91296">MRHLYNWHKDCNLLSTHSFTDMPYNDLKIAGRNLRKDRFYTIINVTGLAIAMAAFLLIIHYVQFERSYENFYKKADHIYRVTLNMYKDGAFITTDCETHPPLAPLLKSQLPEVKDYVRIQRIGLSEVTTPQHQAFLQERIYAADSSMFSIFNCEFIKGDPSRALKGPDDAILTASTARKYFGDRDPVGQTLTLRGRNVTVAGIIKDQPGNTHLKYDILLSFHFVTELGIDLDSWNSNNNFLYLEMQPGVNLSAFNAKLAALCKAQTQLRDKIYTAEPIKDIHLHSKKTFEPEVNSDVKTVQFLLIVAFLILLIGTINYVNLTTARSAERLKEASIKKILGASQWLLIKQFFAESLIINVLAFSLALVLIWIAMPFYAGIVGKVAAAGIFTSAGFWGISTALFVLNGLLSGLYPAYALSSAKAVSALSRSFTNALKGGSLRKTLVVGQFTIASVVLVASLIVYQQLSYMRHQNLGMNIDQVLVLRAPELQHDSTSAPAFKSELQQLSGVQKVAMGGSMPGQGLEYLSTTSHVTRQGDNGKSSYNYYLYGIDADFIPTMNIKMAAGRNFVAGTPNNRELVINEEACKRLGFRSPEEAIGQKLNFWGGYSTVVGVIKNYHQRSLKEALLPMIHFYMNNAAGYFALKIKSTDLPHTLAAVEKKWQAQFKEHPFEYYFLDEMFNQQYQADQRLGEIVNIFSIFTIFITCLGLLGLTAYNVSRRTREIGIRKVLGSSVSGIIHLLARDFIRLVVIAIIIATPIAWWTMDQWLQDFVYRITIPWWVFITAGGSMIFIALCTIGLQSVKAALMDPVKSLRSE</sequence>
<dbReference type="InterPro" id="IPR050250">
    <property type="entry name" value="Macrolide_Exporter_MacB"/>
</dbReference>
<evidence type="ECO:0000256" key="2">
    <source>
        <dbReference type="ARBA" id="ARBA00022475"/>
    </source>
</evidence>
<dbReference type="EMBL" id="VUOC01000004">
    <property type="protein sequence ID" value="KAA2240796.1"/>
    <property type="molecule type" value="Genomic_DNA"/>
</dbReference>
<evidence type="ECO:0000259" key="7">
    <source>
        <dbReference type="Pfam" id="PF02687"/>
    </source>
</evidence>
<evidence type="ECO:0000313" key="10">
    <source>
        <dbReference type="Proteomes" id="UP000324611"/>
    </source>
</evidence>
<feature type="domain" description="MacB-like periplasmic core" evidence="8">
    <location>
        <begin position="450"/>
        <end position="627"/>
    </location>
</feature>
<evidence type="ECO:0000256" key="6">
    <source>
        <dbReference type="SAM" id="Phobius"/>
    </source>
</evidence>
<feature type="transmembrane region" description="Helical" evidence="6">
    <location>
        <begin position="302"/>
        <end position="321"/>
    </location>
</feature>
<feature type="transmembrane region" description="Helical" evidence="6">
    <location>
        <begin position="39"/>
        <end position="62"/>
    </location>
</feature>
<feature type="transmembrane region" description="Helical" evidence="6">
    <location>
        <begin position="355"/>
        <end position="377"/>
    </location>
</feature>
<dbReference type="PANTHER" id="PTHR30572:SF18">
    <property type="entry name" value="ABC-TYPE MACROLIDE FAMILY EXPORT SYSTEM PERMEASE COMPONENT 2"/>
    <property type="match status" value="1"/>
</dbReference>
<comment type="caution">
    <text evidence="9">The sequence shown here is derived from an EMBL/GenBank/DDBJ whole genome shotgun (WGS) entry which is preliminary data.</text>
</comment>
<dbReference type="InterPro" id="IPR003838">
    <property type="entry name" value="ABC3_permease_C"/>
</dbReference>
<evidence type="ECO:0000256" key="4">
    <source>
        <dbReference type="ARBA" id="ARBA00022989"/>
    </source>
</evidence>
<evidence type="ECO:0000313" key="9">
    <source>
        <dbReference type="EMBL" id="KAA2240796.1"/>
    </source>
</evidence>
<keyword evidence="5 6" id="KW-0472">Membrane</keyword>
<evidence type="ECO:0000256" key="1">
    <source>
        <dbReference type="ARBA" id="ARBA00004651"/>
    </source>
</evidence>
<comment type="subcellular location">
    <subcellularLocation>
        <location evidence="1">Cell membrane</location>
        <topology evidence="1">Multi-pass membrane protein</topology>
    </subcellularLocation>
</comment>
<feature type="domain" description="ABC3 transporter permease C-terminal" evidence="7">
    <location>
        <begin position="693"/>
        <end position="803"/>
    </location>
</feature>
<dbReference type="GO" id="GO:0022857">
    <property type="term" value="F:transmembrane transporter activity"/>
    <property type="evidence" value="ECO:0007669"/>
    <property type="project" value="TreeGrafter"/>
</dbReference>
<accession>A0A5B2VQX8</accession>
<feature type="transmembrane region" description="Helical" evidence="6">
    <location>
        <begin position="774"/>
        <end position="797"/>
    </location>
</feature>